<dbReference type="AlphaFoldDB" id="A0A0J1BKN9"/>
<accession>A0A0J1BKN9</accession>
<sequence>MFCGAGDAEGYAGFDDRPGAKIFVPAQFGPFQLFRLGTPLV</sequence>
<name>A0A0J1BKN9_RHOIS</name>
<evidence type="ECO:0000313" key="1">
    <source>
        <dbReference type="EMBL" id="KLU07101.1"/>
    </source>
</evidence>
<proteinExistence type="predicted"/>
<dbReference type="EMBL" id="LECT01000007">
    <property type="protein sequence ID" value="KLU07101.1"/>
    <property type="molecule type" value="Genomic_DNA"/>
</dbReference>
<dbReference type="STRING" id="595434.RISK_000902"/>
<reference evidence="1" key="1">
    <citation type="submission" date="2015-05" db="EMBL/GenBank/DDBJ databases">
        <title>Permanent draft genome of Rhodopirellula islandicus K833.</title>
        <authorList>
            <person name="Kizina J."/>
            <person name="Richter M."/>
            <person name="Glockner F.O."/>
            <person name="Harder J."/>
        </authorList>
    </citation>
    <scope>NUCLEOTIDE SEQUENCE [LARGE SCALE GENOMIC DNA]</scope>
    <source>
        <strain evidence="1">K833</strain>
    </source>
</reference>
<evidence type="ECO:0000313" key="2">
    <source>
        <dbReference type="Proteomes" id="UP000036367"/>
    </source>
</evidence>
<organism evidence="1 2">
    <name type="scientific">Rhodopirellula islandica</name>
    <dbReference type="NCBI Taxonomy" id="595434"/>
    <lineage>
        <taxon>Bacteria</taxon>
        <taxon>Pseudomonadati</taxon>
        <taxon>Planctomycetota</taxon>
        <taxon>Planctomycetia</taxon>
        <taxon>Pirellulales</taxon>
        <taxon>Pirellulaceae</taxon>
        <taxon>Rhodopirellula</taxon>
    </lineage>
</organism>
<dbReference type="Proteomes" id="UP000036367">
    <property type="component" value="Unassembled WGS sequence"/>
</dbReference>
<dbReference type="PATRIC" id="fig|595434.4.peg.869"/>
<keyword evidence="2" id="KW-1185">Reference proteome</keyword>
<comment type="caution">
    <text evidence="1">The sequence shown here is derived from an EMBL/GenBank/DDBJ whole genome shotgun (WGS) entry which is preliminary data.</text>
</comment>
<gene>
    <name evidence="1" type="ORF">RISK_000902</name>
</gene>
<protein>
    <submittedName>
        <fullName evidence="1">Uncharacterized protein</fullName>
    </submittedName>
</protein>